<evidence type="ECO:0000256" key="2">
    <source>
        <dbReference type="ARBA" id="ARBA00023125"/>
    </source>
</evidence>
<reference evidence="6 7" key="1">
    <citation type="submission" date="2018-06" db="EMBL/GenBank/DDBJ databases">
        <authorList>
            <consortium name="Pathogen Informatics"/>
            <person name="Doyle S."/>
        </authorList>
    </citation>
    <scope>NUCLEOTIDE SEQUENCE [LARGE SCALE GENOMIC DNA]</scope>
    <source>
        <strain evidence="6 7">NCTC13184</strain>
    </source>
</reference>
<dbReference type="SUPFAM" id="SSF46689">
    <property type="entry name" value="Homeodomain-like"/>
    <property type="match status" value="1"/>
</dbReference>
<dbReference type="Pfam" id="PF00440">
    <property type="entry name" value="TetR_N"/>
    <property type="match status" value="1"/>
</dbReference>
<dbReference type="Proteomes" id="UP000255082">
    <property type="component" value="Unassembled WGS sequence"/>
</dbReference>
<evidence type="ECO:0000313" key="7">
    <source>
        <dbReference type="Proteomes" id="UP000255082"/>
    </source>
</evidence>
<dbReference type="GO" id="GO:0003700">
    <property type="term" value="F:DNA-binding transcription factor activity"/>
    <property type="evidence" value="ECO:0007669"/>
    <property type="project" value="TreeGrafter"/>
</dbReference>
<dbReference type="GO" id="GO:0000976">
    <property type="term" value="F:transcription cis-regulatory region binding"/>
    <property type="evidence" value="ECO:0007669"/>
    <property type="project" value="TreeGrafter"/>
</dbReference>
<dbReference type="Gene3D" id="1.10.357.10">
    <property type="entry name" value="Tetracycline Repressor, domain 2"/>
    <property type="match status" value="1"/>
</dbReference>
<dbReference type="PROSITE" id="PS50977">
    <property type="entry name" value="HTH_TETR_2"/>
    <property type="match status" value="1"/>
</dbReference>
<dbReference type="PRINTS" id="PR00455">
    <property type="entry name" value="HTHTETR"/>
</dbReference>
<evidence type="ECO:0000259" key="5">
    <source>
        <dbReference type="PROSITE" id="PS50977"/>
    </source>
</evidence>
<organism evidence="6 7">
    <name type="scientific">Nocardia africana</name>
    <dbReference type="NCBI Taxonomy" id="134964"/>
    <lineage>
        <taxon>Bacteria</taxon>
        <taxon>Bacillati</taxon>
        <taxon>Actinomycetota</taxon>
        <taxon>Actinomycetes</taxon>
        <taxon>Mycobacteriales</taxon>
        <taxon>Nocardiaceae</taxon>
        <taxon>Nocardia</taxon>
    </lineage>
</organism>
<evidence type="ECO:0000313" key="6">
    <source>
        <dbReference type="EMBL" id="SUA46387.1"/>
    </source>
</evidence>
<proteinExistence type="predicted"/>
<keyword evidence="2 4" id="KW-0238">DNA-binding</keyword>
<keyword evidence="3" id="KW-0804">Transcription</keyword>
<evidence type="ECO:0000256" key="4">
    <source>
        <dbReference type="PROSITE-ProRule" id="PRU00335"/>
    </source>
</evidence>
<sequence length="247" mass="27269">MLVRQEREIRGSARPLYNSHVERQRVSNRRGRQSRKEILEAAARVMGQRGYAATSLSALSTEIGLAKSVILHHFHTKSGLLSAVMETGMKDFFQALSDPHTNPPVSGTPRERLSWFLNRAAGVLTEREEFLRLHMLLILSEGEDTGDAEVADTIASVRREGRSHVNRMIRESFRDHGPEIAQAIADKFERFCMAGIDGAFLGGQAETGRSMSEEMNELADAIALMAEAFMAKLDAVALDTGSVSNGR</sequence>
<dbReference type="InterPro" id="IPR009057">
    <property type="entry name" value="Homeodomain-like_sf"/>
</dbReference>
<name>A0A378X048_9NOCA</name>
<accession>A0A378X048</accession>
<dbReference type="PANTHER" id="PTHR30055:SF234">
    <property type="entry name" value="HTH-TYPE TRANSCRIPTIONAL REGULATOR BETI"/>
    <property type="match status" value="1"/>
</dbReference>
<keyword evidence="1" id="KW-0805">Transcription regulation</keyword>
<dbReference type="PANTHER" id="PTHR30055">
    <property type="entry name" value="HTH-TYPE TRANSCRIPTIONAL REGULATOR RUTR"/>
    <property type="match status" value="1"/>
</dbReference>
<feature type="domain" description="HTH tetR-type" evidence="5">
    <location>
        <begin position="32"/>
        <end position="92"/>
    </location>
</feature>
<evidence type="ECO:0000256" key="1">
    <source>
        <dbReference type="ARBA" id="ARBA00023015"/>
    </source>
</evidence>
<gene>
    <name evidence="6" type="ORF">NCTC13184_04912</name>
</gene>
<feature type="DNA-binding region" description="H-T-H motif" evidence="4">
    <location>
        <begin position="55"/>
        <end position="74"/>
    </location>
</feature>
<evidence type="ECO:0000256" key="3">
    <source>
        <dbReference type="ARBA" id="ARBA00023163"/>
    </source>
</evidence>
<dbReference type="EMBL" id="UGRU01000001">
    <property type="protein sequence ID" value="SUA46387.1"/>
    <property type="molecule type" value="Genomic_DNA"/>
</dbReference>
<dbReference type="InterPro" id="IPR001647">
    <property type="entry name" value="HTH_TetR"/>
</dbReference>
<protein>
    <submittedName>
        <fullName evidence="6">Transcriptional regulator BetI</fullName>
    </submittedName>
</protein>
<dbReference type="InterPro" id="IPR050109">
    <property type="entry name" value="HTH-type_TetR-like_transc_reg"/>
</dbReference>
<dbReference type="AlphaFoldDB" id="A0A378X048"/>